<dbReference type="AlphaFoldDB" id="A0A5A5RWV5"/>
<comment type="caution">
    <text evidence="1">The sequence shown here is derived from an EMBL/GenBank/DDBJ whole genome shotgun (WGS) entry which is preliminary data.</text>
</comment>
<dbReference type="Proteomes" id="UP000324917">
    <property type="component" value="Unassembled WGS sequence"/>
</dbReference>
<reference evidence="1 2" key="1">
    <citation type="submission" date="2018-09" db="EMBL/GenBank/DDBJ databases">
        <title>Evolutionary history of phycoerythrin pigmentation in the water bloom-forming cyanobacterium Microcystis aeruginosa.</title>
        <authorList>
            <person name="Tanabe Y."/>
            <person name="Tanabe Y."/>
            <person name="Yamaguchi H."/>
        </authorList>
    </citation>
    <scope>NUCLEOTIDE SEQUENCE [LARGE SCALE GENOMIC DNA]</scope>
    <source>
        <strain evidence="1 2">NIES-2520</strain>
    </source>
</reference>
<proteinExistence type="predicted"/>
<gene>
    <name evidence="1" type="ORF">MiTe_03737</name>
</gene>
<protein>
    <submittedName>
        <fullName evidence="1">Uncharacterized protein</fullName>
    </submittedName>
</protein>
<accession>A0A5A5RWV5</accession>
<name>A0A5A5RWV5_MICAE</name>
<organism evidence="1 2">
    <name type="scientific">Microcystis aeruginosa NIES-2520</name>
    <dbReference type="NCBI Taxonomy" id="2303982"/>
    <lineage>
        <taxon>Bacteria</taxon>
        <taxon>Bacillati</taxon>
        <taxon>Cyanobacteriota</taxon>
        <taxon>Cyanophyceae</taxon>
        <taxon>Oscillatoriophycideae</taxon>
        <taxon>Chroococcales</taxon>
        <taxon>Microcystaceae</taxon>
        <taxon>Microcystis</taxon>
    </lineage>
</organism>
<evidence type="ECO:0000313" key="2">
    <source>
        <dbReference type="Proteomes" id="UP000324917"/>
    </source>
</evidence>
<dbReference type="EMBL" id="BHVP01000096">
    <property type="protein sequence ID" value="GCA76886.1"/>
    <property type="molecule type" value="Genomic_DNA"/>
</dbReference>
<sequence>MGKHEFLASIVHLIVLISKKLRFFHNLFRTNLLVKKDVKTVLIDLGFVASM</sequence>
<evidence type="ECO:0000313" key="1">
    <source>
        <dbReference type="EMBL" id="GCA76886.1"/>
    </source>
</evidence>